<accession>A0A2V5J4K6</accession>
<dbReference type="Proteomes" id="UP000248817">
    <property type="component" value="Unassembled WGS sequence"/>
</dbReference>
<name>A0A2V5J4K6_9EURO</name>
<sequence length="154" mass="17532">MENMMIMRRTIKVRIFGLTSGSTFMKNNSLRHTAVILYRDWHRLSAAINPSHPPAYFCLPIDPISVLRAATITPRGLINQPLRNTISPACIPRYRNPALNLNSRFLLFAPCRFGDFITGCFSRGIPRQVLVSYTRAERFCPATRHLVDKGSRRG</sequence>
<dbReference type="AlphaFoldDB" id="A0A2V5J4K6"/>
<evidence type="ECO:0000313" key="1">
    <source>
        <dbReference type="EMBL" id="PYI28866.1"/>
    </source>
</evidence>
<reference evidence="1 2" key="1">
    <citation type="submission" date="2018-02" db="EMBL/GenBank/DDBJ databases">
        <title>The genomes of Aspergillus section Nigri reveals drivers in fungal speciation.</title>
        <authorList>
            <consortium name="DOE Joint Genome Institute"/>
            <person name="Vesth T.C."/>
            <person name="Nybo J."/>
            <person name="Theobald S."/>
            <person name="Brandl J."/>
            <person name="Frisvad J.C."/>
            <person name="Nielsen K.F."/>
            <person name="Lyhne E.K."/>
            <person name="Kogle M.E."/>
            <person name="Kuo A."/>
            <person name="Riley R."/>
            <person name="Clum A."/>
            <person name="Nolan M."/>
            <person name="Lipzen A."/>
            <person name="Salamov A."/>
            <person name="Henrissat B."/>
            <person name="Wiebenga A."/>
            <person name="De vries R.P."/>
            <person name="Grigoriev I.V."/>
            <person name="Mortensen U.H."/>
            <person name="Andersen M.R."/>
            <person name="Baker S.E."/>
        </authorList>
    </citation>
    <scope>NUCLEOTIDE SEQUENCE [LARGE SCALE GENOMIC DNA]</scope>
    <source>
        <strain evidence="1 2">CBS 114.80</strain>
    </source>
</reference>
<dbReference type="EMBL" id="KZ825540">
    <property type="protein sequence ID" value="PYI28866.1"/>
    <property type="molecule type" value="Genomic_DNA"/>
</dbReference>
<protein>
    <submittedName>
        <fullName evidence="1">Uncharacterized protein</fullName>
    </submittedName>
</protein>
<keyword evidence="2" id="KW-1185">Reference proteome</keyword>
<gene>
    <name evidence="1" type="ORF">BP00DRAFT_249978</name>
</gene>
<organism evidence="1 2">
    <name type="scientific">Aspergillus indologenus CBS 114.80</name>
    <dbReference type="NCBI Taxonomy" id="1450541"/>
    <lineage>
        <taxon>Eukaryota</taxon>
        <taxon>Fungi</taxon>
        <taxon>Dikarya</taxon>
        <taxon>Ascomycota</taxon>
        <taxon>Pezizomycotina</taxon>
        <taxon>Eurotiomycetes</taxon>
        <taxon>Eurotiomycetidae</taxon>
        <taxon>Eurotiales</taxon>
        <taxon>Aspergillaceae</taxon>
        <taxon>Aspergillus</taxon>
        <taxon>Aspergillus subgen. Circumdati</taxon>
    </lineage>
</organism>
<evidence type="ECO:0000313" key="2">
    <source>
        <dbReference type="Proteomes" id="UP000248817"/>
    </source>
</evidence>
<proteinExistence type="predicted"/>